<evidence type="ECO:0000256" key="2">
    <source>
        <dbReference type="ARBA" id="ARBA00022741"/>
    </source>
</evidence>
<evidence type="ECO:0000313" key="10">
    <source>
        <dbReference type="Proteomes" id="UP000708208"/>
    </source>
</evidence>
<evidence type="ECO:0000256" key="4">
    <source>
        <dbReference type="ARBA" id="ARBA00022755"/>
    </source>
</evidence>
<keyword evidence="10" id="KW-1185">Reference proteome</keyword>
<keyword evidence="3 6" id="KW-0332">GMP biosynthesis</keyword>
<dbReference type="InterPro" id="IPR025777">
    <property type="entry name" value="GMPS_ATP_PPase_dom"/>
</dbReference>
<keyword evidence="5 6" id="KW-0067">ATP-binding</keyword>
<name>A0A8J2K142_9HEXA</name>
<dbReference type="GO" id="GO:0005829">
    <property type="term" value="C:cytosol"/>
    <property type="evidence" value="ECO:0007669"/>
    <property type="project" value="TreeGrafter"/>
</dbReference>
<sequence>IIAVYVDNGFLRKNESEAVEQHLKRIGLKMEDPNNPQKLVPSKQLTFVKEPEEKWKIIGDIFMKSMNLNPDEVLLGQGTLRPDLIESASQMVSTKAETIKRHNNLVRMRKLPKLAKSLEPFKEFRKDDAELEQVRVSEDSDLNPTRKNPEGGIYGNIFSGGASNHR</sequence>
<evidence type="ECO:0000256" key="5">
    <source>
        <dbReference type="ARBA" id="ARBA00022840"/>
    </source>
</evidence>
<evidence type="ECO:0000256" key="6">
    <source>
        <dbReference type="PROSITE-ProRule" id="PRU00886"/>
    </source>
</evidence>
<accession>A0A8J2K142</accession>
<dbReference type="PROSITE" id="PS51553">
    <property type="entry name" value="GMPS_ATP_PPASE"/>
    <property type="match status" value="1"/>
</dbReference>
<dbReference type="AlphaFoldDB" id="A0A8J2K142"/>
<evidence type="ECO:0000256" key="3">
    <source>
        <dbReference type="ARBA" id="ARBA00022749"/>
    </source>
</evidence>
<reference evidence="9" key="1">
    <citation type="submission" date="2021-06" db="EMBL/GenBank/DDBJ databases">
        <authorList>
            <person name="Hodson N. C."/>
            <person name="Mongue J. A."/>
            <person name="Jaron S. K."/>
        </authorList>
    </citation>
    <scope>NUCLEOTIDE SEQUENCE</scope>
</reference>
<feature type="non-terminal residue" evidence="9">
    <location>
        <position position="1"/>
    </location>
</feature>
<dbReference type="OrthoDB" id="1724632at2759"/>
<comment type="caution">
    <text evidence="9">The sequence shown here is derived from an EMBL/GenBank/DDBJ whole genome shotgun (WGS) entry which is preliminary data.</text>
</comment>
<dbReference type="GO" id="GO:0003921">
    <property type="term" value="F:GMP synthase activity"/>
    <property type="evidence" value="ECO:0007669"/>
    <property type="project" value="InterPro"/>
</dbReference>
<comment type="caution">
    <text evidence="6">Lacks conserved residue(s) required for the propagation of feature annotation.</text>
</comment>
<keyword evidence="4 6" id="KW-0658">Purine biosynthesis</keyword>
<evidence type="ECO:0000259" key="8">
    <source>
        <dbReference type="PROSITE" id="PS51553"/>
    </source>
</evidence>
<evidence type="ECO:0000256" key="7">
    <source>
        <dbReference type="SAM" id="MobiDB-lite"/>
    </source>
</evidence>
<protein>
    <recommendedName>
        <fullName evidence="8">GMPS ATP-PPase domain-containing protein</fullName>
    </recommendedName>
</protein>
<dbReference type="PANTHER" id="PTHR11922">
    <property type="entry name" value="GMP SYNTHASE-RELATED"/>
    <property type="match status" value="1"/>
</dbReference>
<dbReference type="GO" id="GO:0005524">
    <property type="term" value="F:ATP binding"/>
    <property type="evidence" value="ECO:0007669"/>
    <property type="project" value="UniProtKB-UniRule"/>
</dbReference>
<organism evidence="9 10">
    <name type="scientific">Allacma fusca</name>
    <dbReference type="NCBI Taxonomy" id="39272"/>
    <lineage>
        <taxon>Eukaryota</taxon>
        <taxon>Metazoa</taxon>
        <taxon>Ecdysozoa</taxon>
        <taxon>Arthropoda</taxon>
        <taxon>Hexapoda</taxon>
        <taxon>Collembola</taxon>
        <taxon>Symphypleona</taxon>
        <taxon>Sminthuridae</taxon>
        <taxon>Allacma</taxon>
    </lineage>
</organism>
<keyword evidence="1" id="KW-0436">Ligase</keyword>
<proteinExistence type="predicted"/>
<keyword evidence="2 6" id="KW-0547">Nucleotide-binding</keyword>
<feature type="domain" description="GMPS ATP-PPase" evidence="8">
    <location>
        <begin position="1"/>
        <end position="145"/>
    </location>
</feature>
<evidence type="ECO:0000256" key="1">
    <source>
        <dbReference type="ARBA" id="ARBA00022598"/>
    </source>
</evidence>
<dbReference type="Proteomes" id="UP000708208">
    <property type="component" value="Unassembled WGS sequence"/>
</dbReference>
<dbReference type="EMBL" id="CAJVCH010048862">
    <property type="protein sequence ID" value="CAG7717818.1"/>
    <property type="molecule type" value="Genomic_DNA"/>
</dbReference>
<evidence type="ECO:0000313" key="9">
    <source>
        <dbReference type="EMBL" id="CAG7717818.1"/>
    </source>
</evidence>
<dbReference type="PANTHER" id="PTHR11922:SF2">
    <property type="entry name" value="GMP SYNTHASE [GLUTAMINE-HYDROLYZING]"/>
    <property type="match status" value="1"/>
</dbReference>
<feature type="compositionally biased region" description="Basic and acidic residues" evidence="7">
    <location>
        <begin position="129"/>
        <end position="138"/>
    </location>
</feature>
<feature type="region of interest" description="Disordered" evidence="7">
    <location>
        <begin position="129"/>
        <end position="166"/>
    </location>
</feature>
<gene>
    <name evidence="9" type="ORF">AFUS01_LOCUS7255</name>
</gene>